<gene>
    <name evidence="8" type="ORF">FHE65_25135</name>
</gene>
<evidence type="ECO:0000256" key="5">
    <source>
        <dbReference type="ARBA" id="ARBA00023136"/>
    </source>
</evidence>
<dbReference type="Pfam" id="PF07690">
    <property type="entry name" value="MFS_1"/>
    <property type="match status" value="1"/>
</dbReference>
<dbReference type="CDD" id="cd17324">
    <property type="entry name" value="MFS_NepI_like"/>
    <property type="match status" value="1"/>
</dbReference>
<dbReference type="PANTHER" id="PTHR43124">
    <property type="entry name" value="PURINE EFFLUX PUMP PBUE"/>
    <property type="match status" value="1"/>
</dbReference>
<dbReference type="PROSITE" id="PS50850">
    <property type="entry name" value="MFS"/>
    <property type="match status" value="1"/>
</dbReference>
<feature type="transmembrane region" description="Helical" evidence="6">
    <location>
        <begin position="52"/>
        <end position="72"/>
    </location>
</feature>
<evidence type="ECO:0000256" key="6">
    <source>
        <dbReference type="SAM" id="Phobius"/>
    </source>
</evidence>
<proteinExistence type="predicted"/>
<feature type="transmembrane region" description="Helical" evidence="6">
    <location>
        <begin position="339"/>
        <end position="361"/>
    </location>
</feature>
<comment type="subcellular location">
    <subcellularLocation>
        <location evidence="1">Cell membrane</location>
        <topology evidence="1">Multi-pass membrane protein</topology>
    </subcellularLocation>
</comment>
<evidence type="ECO:0000256" key="4">
    <source>
        <dbReference type="ARBA" id="ARBA00022989"/>
    </source>
</evidence>
<feature type="transmembrane region" description="Helical" evidence="6">
    <location>
        <begin position="84"/>
        <end position="101"/>
    </location>
</feature>
<evidence type="ECO:0000313" key="8">
    <source>
        <dbReference type="EMBL" id="TNC37503.1"/>
    </source>
</evidence>
<evidence type="ECO:0000256" key="2">
    <source>
        <dbReference type="ARBA" id="ARBA00022475"/>
    </source>
</evidence>
<feature type="transmembrane region" description="Helical" evidence="6">
    <location>
        <begin position="253"/>
        <end position="276"/>
    </location>
</feature>
<keyword evidence="5 6" id="KW-0472">Membrane</keyword>
<dbReference type="GO" id="GO:0005886">
    <property type="term" value="C:plasma membrane"/>
    <property type="evidence" value="ECO:0007669"/>
    <property type="project" value="UniProtKB-SubCell"/>
</dbReference>
<feature type="transmembrane region" description="Helical" evidence="6">
    <location>
        <begin position="308"/>
        <end position="327"/>
    </location>
</feature>
<evidence type="ECO:0000256" key="1">
    <source>
        <dbReference type="ARBA" id="ARBA00004651"/>
    </source>
</evidence>
<organism evidence="8 9">
    <name type="scientific">Mumia zhuanghuii</name>
    <dbReference type="NCBI Taxonomy" id="2585211"/>
    <lineage>
        <taxon>Bacteria</taxon>
        <taxon>Bacillati</taxon>
        <taxon>Actinomycetota</taxon>
        <taxon>Actinomycetes</taxon>
        <taxon>Propionibacteriales</taxon>
        <taxon>Nocardioidaceae</taxon>
        <taxon>Mumia</taxon>
    </lineage>
</organism>
<dbReference type="PANTHER" id="PTHR43124:SF10">
    <property type="entry name" value="PURINE EFFLUX PUMP PBUE"/>
    <property type="match status" value="1"/>
</dbReference>
<dbReference type="Gene3D" id="1.20.1250.20">
    <property type="entry name" value="MFS general substrate transporter like domains"/>
    <property type="match status" value="1"/>
</dbReference>
<sequence length="399" mass="39712">MTQTTTTQPGMTRTTWAALLTLAGAAFATVTVELLPAGLLPSMAHDLEVSRGEVGLLVTAWALTVAALSLTLERATRRLPRRGVMLGAVLVSAGAALLAAVSPAYGLLVAARVVAAGAHGLLWALLVPYAASLVDERHLGKAVSIVLVGPTAAGIVGVPLGTAAAELFGWRAVLVGAGVLLAVASLALVKVLPRDVARGARAEPMGTASAGHDRSLVRVAVDATFGALLLVGHFQVFTYVGPLVTRVAGMESAALGGVLALFGVAGALGLAIAGPLSDRFPRAALPGTAVAFALTVLALTALDTRTAVALAVIAVWGTMIGLFPPVFQATVMRIASPAARGAAGAVVVTALNLGIAAGAASGAWLLENRGVEALAPVAAAMMTGAALGLVVSAVRSGGR</sequence>
<dbReference type="GO" id="GO:0022857">
    <property type="term" value="F:transmembrane transporter activity"/>
    <property type="evidence" value="ECO:0007669"/>
    <property type="project" value="InterPro"/>
</dbReference>
<dbReference type="AlphaFoldDB" id="A0A5C4MD19"/>
<dbReference type="SUPFAM" id="SSF103473">
    <property type="entry name" value="MFS general substrate transporter"/>
    <property type="match status" value="1"/>
</dbReference>
<protein>
    <submittedName>
        <fullName evidence="8">MFS transporter</fullName>
    </submittedName>
</protein>
<dbReference type="RefSeq" id="WP_139106792.1">
    <property type="nucleotide sequence ID" value="NZ_VDFR01000127.1"/>
</dbReference>
<dbReference type="Proteomes" id="UP000306740">
    <property type="component" value="Unassembled WGS sequence"/>
</dbReference>
<dbReference type="InterPro" id="IPR020846">
    <property type="entry name" value="MFS_dom"/>
</dbReference>
<dbReference type="InterPro" id="IPR050189">
    <property type="entry name" value="MFS_Efflux_Transporters"/>
</dbReference>
<feature type="transmembrane region" description="Helical" evidence="6">
    <location>
        <begin position="168"/>
        <end position="189"/>
    </location>
</feature>
<keyword evidence="2" id="KW-1003">Cell membrane</keyword>
<comment type="caution">
    <text evidence="8">The sequence shown here is derived from an EMBL/GenBank/DDBJ whole genome shotgun (WGS) entry which is preliminary data.</text>
</comment>
<evidence type="ECO:0000256" key="3">
    <source>
        <dbReference type="ARBA" id="ARBA00022692"/>
    </source>
</evidence>
<accession>A0A5C4MD19</accession>
<feature type="transmembrane region" description="Helical" evidence="6">
    <location>
        <begin position="142"/>
        <end position="162"/>
    </location>
</feature>
<dbReference type="InterPro" id="IPR011701">
    <property type="entry name" value="MFS"/>
</dbReference>
<dbReference type="OrthoDB" id="9814237at2"/>
<evidence type="ECO:0000313" key="9">
    <source>
        <dbReference type="Proteomes" id="UP000306740"/>
    </source>
</evidence>
<dbReference type="EMBL" id="VDFR01000127">
    <property type="protein sequence ID" value="TNC37503.1"/>
    <property type="molecule type" value="Genomic_DNA"/>
</dbReference>
<keyword evidence="4 6" id="KW-1133">Transmembrane helix</keyword>
<dbReference type="InterPro" id="IPR036259">
    <property type="entry name" value="MFS_trans_sf"/>
</dbReference>
<name>A0A5C4MD19_9ACTN</name>
<evidence type="ECO:0000259" key="7">
    <source>
        <dbReference type="PROSITE" id="PS50850"/>
    </source>
</evidence>
<reference evidence="8 9" key="1">
    <citation type="submission" date="2019-05" db="EMBL/GenBank/DDBJ databases">
        <title>Mumia sp. nov., isolated from the intestinal contents of plateau pika (Ochotona curzoniae) in the Qinghai-Tibet plateau of China.</title>
        <authorList>
            <person name="Tian Z."/>
        </authorList>
    </citation>
    <scope>NUCLEOTIDE SEQUENCE [LARGE SCALE GENOMIC DNA]</scope>
    <source>
        <strain evidence="9">527</strain>
    </source>
</reference>
<feature type="domain" description="Major facilitator superfamily (MFS) profile" evidence="7">
    <location>
        <begin position="17"/>
        <end position="396"/>
    </location>
</feature>
<feature type="transmembrane region" description="Helical" evidence="6">
    <location>
        <begin position="373"/>
        <end position="394"/>
    </location>
</feature>
<keyword evidence="3 6" id="KW-0812">Transmembrane</keyword>
<feature type="transmembrane region" description="Helical" evidence="6">
    <location>
        <begin position="107"/>
        <end position="130"/>
    </location>
</feature>
<feature type="transmembrane region" description="Helical" evidence="6">
    <location>
        <begin position="283"/>
        <end position="302"/>
    </location>
</feature>
<feature type="transmembrane region" description="Helical" evidence="6">
    <location>
        <begin position="219"/>
        <end position="241"/>
    </location>
</feature>